<gene>
    <name evidence="1" type="ORF">KOW79_014581</name>
</gene>
<dbReference type="Proteomes" id="UP000824219">
    <property type="component" value="Linkage Group LG17"/>
</dbReference>
<dbReference type="AlphaFoldDB" id="A0A9D3SJG7"/>
<comment type="caution">
    <text evidence="1">The sequence shown here is derived from an EMBL/GenBank/DDBJ whole genome shotgun (WGS) entry which is preliminary data.</text>
</comment>
<organism evidence="1 2">
    <name type="scientific">Hemibagrus wyckioides</name>
    <dbReference type="NCBI Taxonomy" id="337641"/>
    <lineage>
        <taxon>Eukaryota</taxon>
        <taxon>Metazoa</taxon>
        <taxon>Chordata</taxon>
        <taxon>Craniata</taxon>
        <taxon>Vertebrata</taxon>
        <taxon>Euteleostomi</taxon>
        <taxon>Actinopterygii</taxon>
        <taxon>Neopterygii</taxon>
        <taxon>Teleostei</taxon>
        <taxon>Ostariophysi</taxon>
        <taxon>Siluriformes</taxon>
        <taxon>Bagridae</taxon>
        <taxon>Hemibagrus</taxon>
    </lineage>
</organism>
<sequence>MKITALVLQQGLDPGSHGWTSWSLYTASVIKHVPLMSLFLGNVELAACSPDPRPISWEIDLCQKQSVKLHPGRRTHP</sequence>
<proteinExistence type="predicted"/>
<reference evidence="1 2" key="1">
    <citation type="submission" date="2021-06" db="EMBL/GenBank/DDBJ databases">
        <title>Chromosome-level genome assembly of the red-tail catfish (Hemibagrus wyckioides).</title>
        <authorList>
            <person name="Shao F."/>
        </authorList>
    </citation>
    <scope>NUCLEOTIDE SEQUENCE [LARGE SCALE GENOMIC DNA]</scope>
    <source>
        <strain evidence="1">EC202008001</strain>
        <tissue evidence="1">Blood</tissue>
    </source>
</reference>
<protein>
    <submittedName>
        <fullName evidence="1">Uncharacterized protein</fullName>
    </submittedName>
</protein>
<accession>A0A9D3SJG7</accession>
<dbReference type="EMBL" id="JAHKSW010000017">
    <property type="protein sequence ID" value="KAG7321723.1"/>
    <property type="molecule type" value="Genomic_DNA"/>
</dbReference>
<name>A0A9D3SJG7_9TELE</name>
<evidence type="ECO:0000313" key="1">
    <source>
        <dbReference type="EMBL" id="KAG7321723.1"/>
    </source>
</evidence>
<keyword evidence="2" id="KW-1185">Reference proteome</keyword>
<evidence type="ECO:0000313" key="2">
    <source>
        <dbReference type="Proteomes" id="UP000824219"/>
    </source>
</evidence>